<dbReference type="InterPro" id="IPR017441">
    <property type="entry name" value="Protein_kinase_ATP_BS"/>
</dbReference>
<keyword evidence="9" id="KW-0812">Transmembrane</keyword>
<dbReference type="PROSITE" id="PS00109">
    <property type="entry name" value="PROTEIN_KINASE_TYR"/>
    <property type="match status" value="1"/>
</dbReference>
<evidence type="ECO:0000259" key="10">
    <source>
        <dbReference type="PROSITE" id="PS50011"/>
    </source>
</evidence>
<keyword evidence="2" id="KW-0723">Serine/threonine-protein kinase</keyword>
<keyword evidence="3" id="KW-0808">Transferase</keyword>
<feature type="binding site" evidence="7">
    <location>
        <position position="48"/>
    </location>
    <ligand>
        <name>ATP</name>
        <dbReference type="ChEBI" id="CHEBI:30616"/>
    </ligand>
</feature>
<dbReference type="PANTHER" id="PTHR43289:SF6">
    <property type="entry name" value="SERINE_THREONINE-PROTEIN KINASE NEKL-3"/>
    <property type="match status" value="1"/>
</dbReference>
<feature type="region of interest" description="Disordered" evidence="8">
    <location>
        <begin position="52"/>
        <end position="74"/>
    </location>
</feature>
<feature type="region of interest" description="Disordered" evidence="8">
    <location>
        <begin position="374"/>
        <end position="449"/>
    </location>
</feature>
<keyword evidence="9" id="KW-0472">Membrane</keyword>
<dbReference type="AlphaFoldDB" id="A0A9X1ND66"/>
<evidence type="ECO:0000256" key="4">
    <source>
        <dbReference type="ARBA" id="ARBA00022741"/>
    </source>
</evidence>
<dbReference type="GO" id="GO:0005524">
    <property type="term" value="F:ATP binding"/>
    <property type="evidence" value="ECO:0007669"/>
    <property type="project" value="UniProtKB-UniRule"/>
</dbReference>
<dbReference type="Pfam" id="PF00069">
    <property type="entry name" value="Pkinase"/>
    <property type="match status" value="1"/>
</dbReference>
<organism evidence="11 12">
    <name type="scientific">Kineosporia babensis</name>
    <dbReference type="NCBI Taxonomy" id="499548"/>
    <lineage>
        <taxon>Bacteria</taxon>
        <taxon>Bacillati</taxon>
        <taxon>Actinomycetota</taxon>
        <taxon>Actinomycetes</taxon>
        <taxon>Kineosporiales</taxon>
        <taxon>Kineosporiaceae</taxon>
        <taxon>Kineosporia</taxon>
    </lineage>
</organism>
<dbReference type="RefSeq" id="WP_231440913.1">
    <property type="nucleotide sequence ID" value="NZ_JAJOMB010000005.1"/>
</dbReference>
<protein>
    <recommendedName>
        <fullName evidence="1">non-specific serine/threonine protein kinase</fullName>
        <ecNumber evidence="1">2.7.11.1</ecNumber>
    </recommendedName>
</protein>
<keyword evidence="5 11" id="KW-0418">Kinase</keyword>
<evidence type="ECO:0000313" key="11">
    <source>
        <dbReference type="EMBL" id="MCD5311580.1"/>
    </source>
</evidence>
<dbReference type="InterPro" id="IPR011009">
    <property type="entry name" value="Kinase-like_dom_sf"/>
</dbReference>
<evidence type="ECO:0000256" key="5">
    <source>
        <dbReference type="ARBA" id="ARBA00022777"/>
    </source>
</evidence>
<dbReference type="SUPFAM" id="SSF56112">
    <property type="entry name" value="Protein kinase-like (PK-like)"/>
    <property type="match status" value="1"/>
</dbReference>
<dbReference type="Proteomes" id="UP001138997">
    <property type="component" value="Unassembled WGS sequence"/>
</dbReference>
<dbReference type="PROSITE" id="PS50011">
    <property type="entry name" value="PROTEIN_KINASE_DOM"/>
    <property type="match status" value="1"/>
</dbReference>
<dbReference type="EC" id="2.7.11.1" evidence="1"/>
<dbReference type="EMBL" id="JAJOMB010000005">
    <property type="protein sequence ID" value="MCD5311580.1"/>
    <property type="molecule type" value="Genomic_DNA"/>
</dbReference>
<evidence type="ECO:0000256" key="6">
    <source>
        <dbReference type="ARBA" id="ARBA00022840"/>
    </source>
</evidence>
<dbReference type="Gene3D" id="1.10.510.10">
    <property type="entry name" value="Transferase(Phosphotransferase) domain 1"/>
    <property type="match status" value="1"/>
</dbReference>
<evidence type="ECO:0000256" key="8">
    <source>
        <dbReference type="SAM" id="MobiDB-lite"/>
    </source>
</evidence>
<gene>
    <name evidence="11" type="ORF">LR394_11760</name>
</gene>
<evidence type="ECO:0000256" key="3">
    <source>
        <dbReference type="ARBA" id="ARBA00022679"/>
    </source>
</evidence>
<keyword evidence="4 7" id="KW-0547">Nucleotide-binding</keyword>
<keyword evidence="6 7" id="KW-0067">ATP-binding</keyword>
<evidence type="ECO:0000256" key="7">
    <source>
        <dbReference type="PROSITE-ProRule" id="PRU10141"/>
    </source>
</evidence>
<dbReference type="GO" id="GO:0004674">
    <property type="term" value="F:protein serine/threonine kinase activity"/>
    <property type="evidence" value="ECO:0007669"/>
    <property type="project" value="UniProtKB-KW"/>
</dbReference>
<evidence type="ECO:0000256" key="2">
    <source>
        <dbReference type="ARBA" id="ARBA00022527"/>
    </source>
</evidence>
<dbReference type="PANTHER" id="PTHR43289">
    <property type="entry name" value="MITOGEN-ACTIVATED PROTEIN KINASE KINASE KINASE 20-RELATED"/>
    <property type="match status" value="1"/>
</dbReference>
<name>A0A9X1ND66_9ACTN</name>
<proteinExistence type="predicted"/>
<keyword evidence="12" id="KW-1185">Reference proteome</keyword>
<feature type="domain" description="Protein kinase" evidence="10">
    <location>
        <begin position="19"/>
        <end position="277"/>
    </location>
</feature>
<accession>A0A9X1ND66</accession>
<sequence>MDLTQFDGPAAPPPDVPGFRLYELLGFGAHGEVWRAEDLISGDEVALKIGRRRGHPESESMVGEGHSAGSRTGTDYETSLRSRIEHPHIVRLRRVVALPDENLALVLDLAVGGSLAALVAARGRLLAEEVVTLAIPIVSALDHLHQSGFTHGDVSPGNLLFDAAGCPQLGDLGVARVLSERNEDVWSTPGFTDPQLTAAIRSGPIPAEVLRAADLWALAACCWFALTGAPPETAPVLSEQPSELRRLLARSLSRDPDDRPGLSEFADLAWRSAHPIPIRLERPVGGAAAAGRFPAMEMRTTRRVPMAPEVEPSGNLHGFLSADPALGNGETGMAVRPKSLTRRTVPVWRLLLLLGAIGLVGAVTAGVGWWFSQESRTGGGGSVQVSPRVVDGKADSPDPANEADPAEKGASAGGEASEVDGPVSEPSPENKKLTKQSPDSQSRADEDRGAEFAQTLARIARARAQAFEMVSPGRLALADEPGSPADRADQGLLKRLRESGYRLEELDYRITKVKVLELDDDTAEVSAVVSTTAHRQVRVSGGYAAGVPATEPAVMVFTLRASGRPAEGADRWRVHDIRTET</sequence>
<comment type="caution">
    <text evidence="11">The sequence shown here is derived from an EMBL/GenBank/DDBJ whole genome shotgun (WGS) entry which is preliminary data.</text>
</comment>
<reference evidence="11" key="1">
    <citation type="submission" date="2021-11" db="EMBL/GenBank/DDBJ databases">
        <title>Streptomyces corallinus and Kineosporia corallina sp. nov., two new coral-derived marine actinobacteria.</title>
        <authorList>
            <person name="Buangrab K."/>
            <person name="Sutthacheep M."/>
            <person name="Yeemin T."/>
            <person name="Harunari E."/>
            <person name="Igarashi Y."/>
            <person name="Sripreechasak P."/>
            <person name="Kanchanasin P."/>
            <person name="Tanasupawat S."/>
            <person name="Phongsopitanun W."/>
        </authorList>
    </citation>
    <scope>NUCLEOTIDE SEQUENCE</scope>
    <source>
        <strain evidence="11">JCM 31032</strain>
    </source>
</reference>
<feature type="transmembrane region" description="Helical" evidence="9">
    <location>
        <begin position="347"/>
        <end position="371"/>
    </location>
</feature>
<evidence type="ECO:0000256" key="9">
    <source>
        <dbReference type="SAM" id="Phobius"/>
    </source>
</evidence>
<dbReference type="InterPro" id="IPR000719">
    <property type="entry name" value="Prot_kinase_dom"/>
</dbReference>
<keyword evidence="9" id="KW-1133">Transmembrane helix</keyword>
<evidence type="ECO:0000313" key="12">
    <source>
        <dbReference type="Proteomes" id="UP001138997"/>
    </source>
</evidence>
<dbReference type="PROSITE" id="PS00107">
    <property type="entry name" value="PROTEIN_KINASE_ATP"/>
    <property type="match status" value="1"/>
</dbReference>
<dbReference type="InterPro" id="IPR008266">
    <property type="entry name" value="Tyr_kinase_AS"/>
</dbReference>
<evidence type="ECO:0000256" key="1">
    <source>
        <dbReference type="ARBA" id="ARBA00012513"/>
    </source>
</evidence>